<dbReference type="AlphaFoldDB" id="A0A7J7GIK8"/>
<reference evidence="3 4" key="2">
    <citation type="submission" date="2020-07" db="EMBL/GenBank/DDBJ databases">
        <title>Genome assembly of wild tea tree DASZ reveals pedigree and selection history of tea varieties.</title>
        <authorList>
            <person name="Zhang W."/>
        </authorList>
    </citation>
    <scope>NUCLEOTIDE SEQUENCE [LARGE SCALE GENOMIC DNA]</scope>
    <source>
        <strain evidence="4">cv. G240</strain>
        <tissue evidence="3">Leaf</tissue>
    </source>
</reference>
<feature type="domain" description="Alliinase C-terminal" evidence="2">
    <location>
        <begin position="115"/>
        <end position="253"/>
    </location>
</feature>
<dbReference type="InterPro" id="IPR006948">
    <property type="entry name" value="Alliinase_C"/>
</dbReference>
<evidence type="ECO:0000259" key="2">
    <source>
        <dbReference type="Pfam" id="PF04864"/>
    </source>
</evidence>
<dbReference type="InterPro" id="IPR015424">
    <property type="entry name" value="PyrdxlP-dep_Trfase"/>
</dbReference>
<dbReference type="InterPro" id="IPR015421">
    <property type="entry name" value="PyrdxlP-dep_Trfase_major"/>
</dbReference>
<dbReference type="GO" id="GO:0006520">
    <property type="term" value="P:amino acid metabolic process"/>
    <property type="evidence" value="ECO:0007669"/>
    <property type="project" value="TreeGrafter"/>
</dbReference>
<proteinExistence type="predicted"/>
<dbReference type="PANTHER" id="PTHR43795">
    <property type="entry name" value="BIFUNCTIONAL ASPARTATE AMINOTRANSFERASE AND GLUTAMATE/ASPARTATE-PREPHENATE AMINOTRANSFERASE-RELATED"/>
    <property type="match status" value="1"/>
</dbReference>
<evidence type="ECO:0000313" key="4">
    <source>
        <dbReference type="Proteomes" id="UP000593564"/>
    </source>
</evidence>
<protein>
    <recommendedName>
        <fullName evidence="2">Alliinase C-terminal domain-containing protein</fullName>
    </recommendedName>
</protein>
<dbReference type="EMBL" id="JACBKZ010000010">
    <property type="protein sequence ID" value="KAF5940085.1"/>
    <property type="molecule type" value="Genomic_DNA"/>
</dbReference>
<evidence type="ECO:0000313" key="3">
    <source>
        <dbReference type="EMBL" id="KAF5940085.1"/>
    </source>
</evidence>
<dbReference type="InterPro" id="IPR050478">
    <property type="entry name" value="Ethylene_sulfur-biosynth"/>
</dbReference>
<evidence type="ECO:0000256" key="1">
    <source>
        <dbReference type="ARBA" id="ARBA00022898"/>
    </source>
</evidence>
<sequence>MYDHDPLPPSPTMSFPLQITTCPATPRGPRTATCPSTWSPFAVSPLHGQLIHSVTLRDQPSSWSVPPLTHPSRSALLMVGPFTRPPVAIGPPYDRPFRSATRRRQPTSRSFFAPPCYPEVTDFLRSGLYKWAGDANAFDKDGPYIEFVTSPNNPDGTIREAIVKGYGGGKLVHDLAYYWPQYTPITSCAHHDIMLFTFSKCTGHAGSRIGWALVKEKEVARRMIKFMEVSTIGVSKESQVRAAKILGVISDSCLPVPPP</sequence>
<gene>
    <name evidence="3" type="ORF">HYC85_021252</name>
</gene>
<reference evidence="4" key="1">
    <citation type="journal article" date="2020" name="Nat. Commun.">
        <title>Genome assembly of wild tea tree DASZ reveals pedigree and selection history of tea varieties.</title>
        <authorList>
            <person name="Zhang W."/>
            <person name="Zhang Y."/>
            <person name="Qiu H."/>
            <person name="Guo Y."/>
            <person name="Wan H."/>
            <person name="Zhang X."/>
            <person name="Scossa F."/>
            <person name="Alseekh S."/>
            <person name="Zhang Q."/>
            <person name="Wang P."/>
            <person name="Xu L."/>
            <person name="Schmidt M.H."/>
            <person name="Jia X."/>
            <person name="Li D."/>
            <person name="Zhu A."/>
            <person name="Guo F."/>
            <person name="Chen W."/>
            <person name="Ni D."/>
            <person name="Usadel B."/>
            <person name="Fernie A.R."/>
            <person name="Wen W."/>
        </authorList>
    </citation>
    <scope>NUCLEOTIDE SEQUENCE [LARGE SCALE GENOMIC DNA]</scope>
    <source>
        <strain evidence="4">cv. G240</strain>
    </source>
</reference>
<keyword evidence="4" id="KW-1185">Reference proteome</keyword>
<dbReference type="Pfam" id="PF04864">
    <property type="entry name" value="Alliinase_C"/>
    <property type="match status" value="1"/>
</dbReference>
<dbReference type="Gene3D" id="3.40.640.10">
    <property type="entry name" value="Type I PLP-dependent aspartate aminotransferase-like (Major domain)"/>
    <property type="match status" value="1"/>
</dbReference>
<comment type="caution">
    <text evidence="3">The sequence shown here is derived from an EMBL/GenBank/DDBJ whole genome shotgun (WGS) entry which is preliminary data.</text>
</comment>
<organism evidence="3 4">
    <name type="scientific">Camellia sinensis</name>
    <name type="common">Tea plant</name>
    <name type="synonym">Thea sinensis</name>
    <dbReference type="NCBI Taxonomy" id="4442"/>
    <lineage>
        <taxon>Eukaryota</taxon>
        <taxon>Viridiplantae</taxon>
        <taxon>Streptophyta</taxon>
        <taxon>Embryophyta</taxon>
        <taxon>Tracheophyta</taxon>
        <taxon>Spermatophyta</taxon>
        <taxon>Magnoliopsida</taxon>
        <taxon>eudicotyledons</taxon>
        <taxon>Gunneridae</taxon>
        <taxon>Pentapetalae</taxon>
        <taxon>asterids</taxon>
        <taxon>Ericales</taxon>
        <taxon>Theaceae</taxon>
        <taxon>Camellia</taxon>
    </lineage>
</organism>
<keyword evidence="1" id="KW-0663">Pyridoxal phosphate</keyword>
<dbReference type="Proteomes" id="UP000593564">
    <property type="component" value="Unassembled WGS sequence"/>
</dbReference>
<dbReference type="GO" id="GO:0016846">
    <property type="term" value="F:carbon-sulfur lyase activity"/>
    <property type="evidence" value="ECO:0007669"/>
    <property type="project" value="InterPro"/>
</dbReference>
<accession>A0A7J7GIK8</accession>
<dbReference type="SUPFAM" id="SSF53383">
    <property type="entry name" value="PLP-dependent transferases"/>
    <property type="match status" value="1"/>
</dbReference>
<name>A0A7J7GIK8_CAMSI</name>
<dbReference type="GO" id="GO:0008483">
    <property type="term" value="F:transaminase activity"/>
    <property type="evidence" value="ECO:0007669"/>
    <property type="project" value="TreeGrafter"/>
</dbReference>
<dbReference type="PANTHER" id="PTHR43795:SF15">
    <property type="entry name" value="TRYPTOPHAN AMINOTRANSFERASE-RELATED PROTEIN 1"/>
    <property type="match status" value="1"/>
</dbReference>